<evidence type="ECO:0000313" key="4">
    <source>
        <dbReference type="EMBL" id="KOO39305.1"/>
    </source>
</evidence>
<evidence type="ECO:0000256" key="2">
    <source>
        <dbReference type="ARBA" id="ARBA00022737"/>
    </source>
</evidence>
<feature type="domain" description="Rhodanese" evidence="3">
    <location>
        <begin position="163"/>
        <end position="272"/>
    </location>
</feature>
<dbReference type="Pfam" id="PF00581">
    <property type="entry name" value="Rhodanese"/>
    <property type="match status" value="2"/>
</dbReference>
<dbReference type="SMART" id="SM00450">
    <property type="entry name" value="RHOD"/>
    <property type="match status" value="2"/>
</dbReference>
<reference evidence="4" key="1">
    <citation type="submission" date="2015-08" db="EMBL/GenBank/DDBJ databases">
        <title>Complete DNA Sequence of Pseudomonas syringae pv. actinidiae, the Causal Agent of Kiwifruit Canker Disease.</title>
        <authorList>
            <person name="Rikkerink E.H.A."/>
            <person name="Fineran P.C."/>
        </authorList>
    </citation>
    <scope>NUCLEOTIDE SEQUENCE</scope>
    <source>
        <strain evidence="4">DSM 13666</strain>
    </source>
</reference>
<evidence type="ECO:0000256" key="1">
    <source>
        <dbReference type="ARBA" id="ARBA00022679"/>
    </source>
</evidence>
<comment type="caution">
    <text evidence="4">The sequence shown here is derived from an EMBL/GenBank/DDBJ whole genome shotgun (WGS) entry which is preliminary data.</text>
</comment>
<organism evidence="4">
    <name type="scientific">Halalkalibacterium halodurans</name>
    <name type="common">Bacillus halodurans</name>
    <dbReference type="NCBI Taxonomy" id="86665"/>
    <lineage>
        <taxon>Bacteria</taxon>
        <taxon>Bacillati</taxon>
        <taxon>Bacillota</taxon>
        <taxon>Bacilli</taxon>
        <taxon>Bacillales</taxon>
        <taxon>Bacillaceae</taxon>
        <taxon>Halalkalibacterium (ex Joshi et al. 2022)</taxon>
    </lineage>
</organism>
<feature type="domain" description="Rhodanese" evidence="3">
    <location>
        <begin position="14"/>
        <end position="133"/>
    </location>
</feature>
<dbReference type="SUPFAM" id="SSF52821">
    <property type="entry name" value="Rhodanese/Cell cycle control phosphatase"/>
    <property type="match status" value="2"/>
</dbReference>
<dbReference type="PANTHER" id="PTHR11364">
    <property type="entry name" value="THIOSULFATE SULFERTANSFERASE"/>
    <property type="match status" value="1"/>
</dbReference>
<keyword evidence="2" id="KW-0677">Repeat</keyword>
<dbReference type="AlphaFoldDB" id="A0A0M0KKI5"/>
<accession>A0A4Y7X2E5</accession>
<dbReference type="EMBL" id="LILD01000001">
    <property type="protein sequence ID" value="KOO39305.1"/>
    <property type="molecule type" value="Genomic_DNA"/>
</dbReference>
<gene>
    <name evidence="4" type="ORF">AMD02_10970</name>
</gene>
<dbReference type="InterPro" id="IPR036873">
    <property type="entry name" value="Rhodanese-like_dom_sf"/>
</dbReference>
<name>A0A0M0KKI5_ALKHA</name>
<dbReference type="InterPro" id="IPR001763">
    <property type="entry name" value="Rhodanese-like_dom"/>
</dbReference>
<dbReference type="CDD" id="cd01448">
    <property type="entry name" value="TST_Repeat_1"/>
    <property type="match status" value="1"/>
</dbReference>
<dbReference type="RefSeq" id="WP_010897869.1">
    <property type="nucleotide sequence ID" value="NZ_CP040441.1"/>
</dbReference>
<dbReference type="PANTHER" id="PTHR11364:SF27">
    <property type="entry name" value="SULFURTRANSFERASE"/>
    <property type="match status" value="1"/>
</dbReference>
<proteinExistence type="predicted"/>
<evidence type="ECO:0000259" key="3">
    <source>
        <dbReference type="PROSITE" id="PS50206"/>
    </source>
</evidence>
<dbReference type="OMA" id="NNNWFAS"/>
<dbReference type="PROSITE" id="PS50206">
    <property type="entry name" value="RHODANESE_3"/>
    <property type="match status" value="2"/>
</dbReference>
<protein>
    <submittedName>
        <fullName evidence="4">3-mercaptopyruvate sulfurtransferase</fullName>
    </submittedName>
</protein>
<dbReference type="GeneID" id="87597323"/>
<dbReference type="GO" id="GO:0004792">
    <property type="term" value="F:thiosulfate-cyanide sulfurtransferase activity"/>
    <property type="evidence" value="ECO:0007669"/>
    <property type="project" value="TreeGrafter"/>
</dbReference>
<dbReference type="Gene3D" id="3.40.250.10">
    <property type="entry name" value="Rhodanese-like domain"/>
    <property type="match status" value="2"/>
</dbReference>
<sequence length="283" mass="32192">MKQYTVSLDWLSEHLEGVKVVDCRFSLQDSADGLRRYQDGHIQGAVYFDLVHDLSGTVQDHGGRHPLPEVDTFLEKVEAAGIDHETTVVAYDDEGGPFASRFWWLLRYLGHENVYVLDGSFSEWQAVGYPVDRNIPMYAKTTMDVKVKPERLATYTYVKQNLSDPAVHLIDAREPARFLGKVEPIDKKKGHIPNAKNRFWQDGLNGKKRKSAKEQAERFADLPKEDEVIVYCGSGVTACPNVLTLEELGYKRVRLYVGSWSDWISHDESEIATGEEGERTRDK</sequence>
<keyword evidence="4" id="KW-0670">Pyruvate</keyword>
<dbReference type="InterPro" id="IPR045078">
    <property type="entry name" value="TST/MPST-like"/>
</dbReference>
<dbReference type="CDD" id="cd01449">
    <property type="entry name" value="TST_Repeat_2"/>
    <property type="match status" value="1"/>
</dbReference>
<keyword evidence="1 4" id="KW-0808">Transferase</keyword>
<accession>A0A0M0KKI5</accession>
<dbReference type="PATRIC" id="fig|136160.3.peg.2596"/>